<protein>
    <submittedName>
        <fullName evidence="2">Amidohydrolase</fullName>
    </submittedName>
</protein>
<dbReference type="SUPFAM" id="SSF51338">
    <property type="entry name" value="Composite domain of metallo-dependent hydrolases"/>
    <property type="match status" value="2"/>
</dbReference>
<dbReference type="Pfam" id="PF01979">
    <property type="entry name" value="Amidohydro_1"/>
    <property type="match status" value="1"/>
</dbReference>
<evidence type="ECO:0000313" key="2">
    <source>
        <dbReference type="EMBL" id="KAF9878394.1"/>
    </source>
</evidence>
<dbReference type="Proteomes" id="UP000781932">
    <property type="component" value="Unassembled WGS sequence"/>
</dbReference>
<dbReference type="InterPro" id="IPR032466">
    <property type="entry name" value="Metal_Hydrolase"/>
</dbReference>
<dbReference type="OrthoDB" id="4790198at2759"/>
<comment type="caution">
    <text evidence="2">The sequence shown here is derived from an EMBL/GenBank/DDBJ whole genome shotgun (WGS) entry which is preliminary data.</text>
</comment>
<dbReference type="PANTHER" id="PTHR43135">
    <property type="entry name" value="ALPHA-D-RIBOSE 1-METHYLPHOSPHONATE 5-TRIPHOSPHATE DIPHOSPHATASE"/>
    <property type="match status" value="1"/>
</dbReference>
<dbReference type="InterPro" id="IPR011059">
    <property type="entry name" value="Metal-dep_hydrolase_composite"/>
</dbReference>
<keyword evidence="3" id="KW-1185">Reference proteome</keyword>
<evidence type="ECO:0000313" key="3">
    <source>
        <dbReference type="Proteomes" id="UP000781932"/>
    </source>
</evidence>
<dbReference type="GO" id="GO:0016810">
    <property type="term" value="F:hydrolase activity, acting on carbon-nitrogen (but not peptide) bonds"/>
    <property type="evidence" value="ECO:0007669"/>
    <property type="project" value="InterPro"/>
</dbReference>
<dbReference type="Gene3D" id="3.20.20.140">
    <property type="entry name" value="Metal-dependent hydrolases"/>
    <property type="match status" value="1"/>
</dbReference>
<accession>A0A9P6I9E2</accession>
<dbReference type="InterPro" id="IPR057744">
    <property type="entry name" value="OTAase-like"/>
</dbReference>
<dbReference type="PANTHER" id="PTHR43135:SF3">
    <property type="entry name" value="ALPHA-D-RIBOSE 1-METHYLPHOSPHONATE 5-TRIPHOSPHATE DIPHOSPHATASE"/>
    <property type="match status" value="1"/>
</dbReference>
<feature type="domain" description="Amidohydrolase-related" evidence="1">
    <location>
        <begin position="57"/>
        <end position="389"/>
    </location>
</feature>
<dbReference type="SUPFAM" id="SSF51556">
    <property type="entry name" value="Metallo-dependent hydrolases"/>
    <property type="match status" value="1"/>
</dbReference>
<dbReference type="CDD" id="cd01299">
    <property type="entry name" value="Met_dep_hydrolase_A"/>
    <property type="match status" value="1"/>
</dbReference>
<dbReference type="InterPro" id="IPR051781">
    <property type="entry name" value="Metallo-dep_Hydrolase"/>
</dbReference>
<dbReference type="RefSeq" id="XP_038747855.1">
    <property type="nucleotide sequence ID" value="XM_038886605.1"/>
</dbReference>
<dbReference type="GeneID" id="62159679"/>
<dbReference type="Gene3D" id="2.30.40.10">
    <property type="entry name" value="Urease, subunit C, domain 1"/>
    <property type="match status" value="1"/>
</dbReference>
<reference evidence="2" key="1">
    <citation type="submission" date="2020-03" db="EMBL/GenBank/DDBJ databases">
        <authorList>
            <person name="He L."/>
        </authorList>
    </citation>
    <scope>NUCLEOTIDE SEQUENCE</scope>
    <source>
        <strain evidence="2">CkLH20</strain>
    </source>
</reference>
<dbReference type="InterPro" id="IPR006680">
    <property type="entry name" value="Amidohydro-rel"/>
</dbReference>
<sequence>MALVLRAHRLLLDSAAEVIQNGAVIVSGDRIQDAGSWTDLRNRLLSDATVQDLGDVTLMPGLFDCHVHLSMDPSSLNATTDSNLSEPEMLDLMTLNASKLLDAGVTTARDLGSPGVVGAIIRDLIAAGEIEGPRLQVAHAPITVPGGHACAMGGEAEGVDGVRAEVIKRAAEGANLVKVMSTGGFMTAGTHPGKARYSLEQLKAIVEEAHKHGMPVTTHATGTEGIERAVDARLDSIEHCAWISGDNTHFEQNIAKKMVEYDIAVCPTMNTACVEHNYFCPWDSRKAIVSNLTQLRSAGVKMIVGTDAGIPLCRFERYFDGLTVLADAGYTVREIIASATSIPASICGLANETGRIASGFSADLAAFEGDVLGKGGVLAFGKPKFVMARGQVHKLQEITEVGDVAKQAQDTVRALRKGAGLPDIL</sequence>
<dbReference type="EMBL" id="JAATWM020000010">
    <property type="protein sequence ID" value="KAF9878394.1"/>
    <property type="molecule type" value="Genomic_DNA"/>
</dbReference>
<evidence type="ECO:0000259" key="1">
    <source>
        <dbReference type="Pfam" id="PF01979"/>
    </source>
</evidence>
<dbReference type="AlphaFoldDB" id="A0A9P6I9E2"/>
<reference evidence="2" key="2">
    <citation type="submission" date="2020-11" db="EMBL/GenBank/DDBJ databases">
        <title>Whole genome sequencing of Colletotrichum sp.</title>
        <authorList>
            <person name="Li H."/>
        </authorList>
    </citation>
    <scope>NUCLEOTIDE SEQUENCE</scope>
    <source>
        <strain evidence="2">CkLH20</strain>
    </source>
</reference>
<organism evidence="2 3">
    <name type="scientific">Colletotrichum karsti</name>
    <dbReference type="NCBI Taxonomy" id="1095194"/>
    <lineage>
        <taxon>Eukaryota</taxon>
        <taxon>Fungi</taxon>
        <taxon>Dikarya</taxon>
        <taxon>Ascomycota</taxon>
        <taxon>Pezizomycotina</taxon>
        <taxon>Sordariomycetes</taxon>
        <taxon>Hypocreomycetidae</taxon>
        <taxon>Glomerellales</taxon>
        <taxon>Glomerellaceae</taxon>
        <taxon>Colletotrichum</taxon>
        <taxon>Colletotrichum boninense species complex</taxon>
    </lineage>
</organism>
<proteinExistence type="predicted"/>
<gene>
    <name evidence="2" type="ORF">CkaCkLH20_03886</name>
</gene>
<name>A0A9P6I9E2_9PEZI</name>